<evidence type="ECO:0000256" key="18">
    <source>
        <dbReference type="SAM" id="MobiDB-lite"/>
    </source>
</evidence>
<dbReference type="InterPro" id="IPR003598">
    <property type="entry name" value="Ig_sub2"/>
</dbReference>
<dbReference type="Pfam" id="PF07686">
    <property type="entry name" value="V-set"/>
    <property type="match status" value="1"/>
</dbReference>
<evidence type="ECO:0000259" key="20">
    <source>
        <dbReference type="PROSITE" id="PS50835"/>
    </source>
</evidence>
<dbReference type="InterPro" id="IPR036179">
    <property type="entry name" value="Ig-like_dom_sf"/>
</dbReference>
<evidence type="ECO:0000256" key="15">
    <source>
        <dbReference type="ARBA" id="ARBA00070693"/>
    </source>
</evidence>
<dbReference type="Pfam" id="PF13895">
    <property type="entry name" value="Ig_2"/>
    <property type="match status" value="1"/>
</dbReference>
<dbReference type="SMART" id="SM00409">
    <property type="entry name" value="IG"/>
    <property type="match status" value="2"/>
</dbReference>
<evidence type="ECO:0000256" key="14">
    <source>
        <dbReference type="ARBA" id="ARBA00055360"/>
    </source>
</evidence>
<accession>A0AAX6S6A7</accession>
<keyword evidence="6" id="KW-0732">Signal</keyword>
<feature type="domain" description="Ig-like" evidence="20">
    <location>
        <begin position="174"/>
        <end position="261"/>
    </location>
</feature>
<feature type="compositionally biased region" description="Polar residues" evidence="18">
    <location>
        <begin position="501"/>
        <end position="518"/>
    </location>
</feature>
<keyword evidence="7" id="KW-0677">Repeat</keyword>
<comment type="subcellular location">
    <subcellularLocation>
        <location evidence="2">Cell junction</location>
        <location evidence="2">Tight junction</location>
    </subcellularLocation>
    <subcellularLocation>
        <location evidence="1">Cell membrane</location>
        <topology evidence="1">Single-pass type I membrane protein</topology>
    </subcellularLocation>
</comment>
<dbReference type="FunFam" id="2.60.40.10:FF:000764">
    <property type="entry name" value="CXADR like membrane protein"/>
    <property type="match status" value="1"/>
</dbReference>
<keyword evidence="13" id="KW-0393">Immunoglobulin domain</keyword>
<keyword evidence="3" id="KW-0796">Tight junction</keyword>
<evidence type="ECO:0000256" key="6">
    <source>
        <dbReference type="ARBA" id="ARBA00022729"/>
    </source>
</evidence>
<keyword evidence="10 19" id="KW-0472">Membrane</keyword>
<evidence type="ECO:0000256" key="2">
    <source>
        <dbReference type="ARBA" id="ARBA00004435"/>
    </source>
</evidence>
<feature type="compositionally biased region" description="Polar residues" evidence="18">
    <location>
        <begin position="460"/>
        <end position="471"/>
    </location>
</feature>
<evidence type="ECO:0000256" key="10">
    <source>
        <dbReference type="ARBA" id="ARBA00023136"/>
    </source>
</evidence>
<comment type="function">
    <text evidence="14">May be involved in the cell-cell adhesion. May play a role in adipocyte differentiation and development of obesity. Is required for normal small intestine development.</text>
</comment>
<dbReference type="PROSITE" id="PS50835">
    <property type="entry name" value="IG_LIKE"/>
    <property type="match status" value="2"/>
</dbReference>
<dbReference type="FunFam" id="2.60.40.10:FF:000095">
    <property type="entry name" value="immunoglobulin superfamily member 11 isoform X1"/>
    <property type="match status" value="1"/>
</dbReference>
<dbReference type="SMART" id="SM00408">
    <property type="entry name" value="IGc2"/>
    <property type="match status" value="2"/>
</dbReference>
<feature type="compositionally biased region" description="Low complexity" evidence="18">
    <location>
        <begin position="433"/>
        <end position="459"/>
    </location>
</feature>
<evidence type="ECO:0000256" key="11">
    <source>
        <dbReference type="ARBA" id="ARBA00023157"/>
    </source>
</evidence>
<dbReference type="GeneID" id="101707955"/>
<feature type="transmembrane region" description="Helical" evidence="19">
    <location>
        <begin position="376"/>
        <end position="401"/>
    </location>
</feature>
<dbReference type="GO" id="GO:0005886">
    <property type="term" value="C:plasma membrane"/>
    <property type="evidence" value="ECO:0007669"/>
    <property type="project" value="UniProtKB-SubCell"/>
</dbReference>
<evidence type="ECO:0000256" key="19">
    <source>
        <dbReference type="SAM" id="Phobius"/>
    </source>
</evidence>
<evidence type="ECO:0000256" key="16">
    <source>
        <dbReference type="ARBA" id="ARBA00079964"/>
    </source>
</evidence>
<sequence>MQPWARQVESGLPATPVPACFLLEEFHIHPLQPRARTAGYFLPPSHPPWKTEDEDRLQTRPPLTAVFSHLVASSQSVILVLYCWRLAESQAQRNSGDSIPHLLPPRPYLFPVFLSPGPKWPALSPGEWRRGPSPGDHHVLLIPCVSGLWFCKHGVSYCVGTLGTHTEIKRVAEEKVTLPCHHQLGLSETDTLDIEWLLTNNEGGQKEVITYSSRRVYSNFSEEQKGRVAFASNFLAGDASLQIEPLKPSDEGRYTCKVKNSGRYMWSYVILKVLVRPSKPKCELEGELTEGSDLTLQCESSSGTKPIVYYWQRIREKEGEDEHLPPKATVDFNNPGRVLLQNLTMSFSGLYQCTAGNEAGKESCVVRVTVQYVQSIGMVAGAVTGIVAGALLIFLLVWLVIRRKDKKRYEEEERPNEIREDAEAPKARLVKPSTSSSGSRSSRSGSSSTRSTANSASRSQRTMSTEAATQPGLATQAFSLVGPEVRCSEPKKVHHTILTKAETTPSTIPSQSRAFQTV</sequence>
<keyword evidence="5 19" id="KW-0812">Transmembrane</keyword>
<dbReference type="InterPro" id="IPR003599">
    <property type="entry name" value="Ig_sub"/>
</dbReference>
<feature type="region of interest" description="Disordered" evidence="18">
    <location>
        <begin position="409"/>
        <end position="471"/>
    </location>
</feature>
<dbReference type="CTD" id="79827"/>
<dbReference type="GO" id="GO:0009986">
    <property type="term" value="C:cell surface"/>
    <property type="evidence" value="ECO:0007669"/>
    <property type="project" value="TreeGrafter"/>
</dbReference>
<dbReference type="SMART" id="SM00406">
    <property type="entry name" value="IGv"/>
    <property type="match status" value="1"/>
</dbReference>
<evidence type="ECO:0000256" key="7">
    <source>
        <dbReference type="ARBA" id="ARBA00022737"/>
    </source>
</evidence>
<dbReference type="Gene3D" id="2.60.40.10">
    <property type="entry name" value="Immunoglobulins"/>
    <property type="match status" value="2"/>
</dbReference>
<evidence type="ECO:0000256" key="1">
    <source>
        <dbReference type="ARBA" id="ARBA00004251"/>
    </source>
</evidence>
<evidence type="ECO:0000313" key="22">
    <source>
        <dbReference type="RefSeq" id="XP_021104730.1"/>
    </source>
</evidence>
<evidence type="ECO:0000256" key="5">
    <source>
        <dbReference type="ARBA" id="ARBA00022692"/>
    </source>
</evidence>
<evidence type="ECO:0000256" key="13">
    <source>
        <dbReference type="ARBA" id="ARBA00023319"/>
    </source>
</evidence>
<evidence type="ECO:0000256" key="3">
    <source>
        <dbReference type="ARBA" id="ARBA00022427"/>
    </source>
</evidence>
<feature type="domain" description="Ig-like" evidence="20">
    <location>
        <begin position="280"/>
        <end position="369"/>
    </location>
</feature>
<feature type="compositionally biased region" description="Basic and acidic residues" evidence="18">
    <location>
        <begin position="409"/>
        <end position="426"/>
    </location>
</feature>
<dbReference type="PANTHER" id="PTHR44783">
    <property type="entry name" value="CXADR-LIKE MEMBRANE PROTEIN"/>
    <property type="match status" value="1"/>
</dbReference>
<gene>
    <name evidence="22" type="primary">Clmp</name>
</gene>
<reference evidence="22" key="1">
    <citation type="submission" date="2025-08" db="UniProtKB">
        <authorList>
            <consortium name="RefSeq"/>
        </authorList>
    </citation>
    <scope>IDENTIFICATION</scope>
</reference>
<keyword evidence="9 19" id="KW-1133">Transmembrane helix</keyword>
<dbReference type="InterPro" id="IPR013106">
    <property type="entry name" value="Ig_V-set"/>
</dbReference>
<keyword evidence="8" id="KW-0965">Cell junction</keyword>
<dbReference type="InterPro" id="IPR042454">
    <property type="entry name" value="CLMP"/>
</dbReference>
<dbReference type="PANTHER" id="PTHR44783:SF1">
    <property type="entry name" value="CXADR-LIKE MEMBRANE PROTEIN"/>
    <property type="match status" value="1"/>
</dbReference>
<dbReference type="SUPFAM" id="SSF48726">
    <property type="entry name" value="Immunoglobulin"/>
    <property type="match status" value="2"/>
</dbReference>
<evidence type="ECO:0000256" key="8">
    <source>
        <dbReference type="ARBA" id="ARBA00022949"/>
    </source>
</evidence>
<evidence type="ECO:0000313" key="21">
    <source>
        <dbReference type="Proteomes" id="UP000694906"/>
    </source>
</evidence>
<dbReference type="CDD" id="cd12087">
    <property type="entry name" value="TM_EGFR-like"/>
    <property type="match status" value="1"/>
</dbReference>
<dbReference type="GO" id="GO:0005881">
    <property type="term" value="C:cytoplasmic microtubule"/>
    <property type="evidence" value="ECO:0007669"/>
    <property type="project" value="InterPro"/>
</dbReference>
<protein>
    <recommendedName>
        <fullName evidence="15">CXADR-like membrane protein</fullName>
    </recommendedName>
    <alternativeName>
        <fullName evidence="17">Adipocyte adhesion molecule</fullName>
    </alternativeName>
    <alternativeName>
        <fullName evidence="16">Coxsackie- and adenovirus receptor-like membrane protein</fullName>
    </alternativeName>
</protein>
<organism evidence="21 22">
    <name type="scientific">Heterocephalus glaber</name>
    <name type="common">Naked mole rat</name>
    <dbReference type="NCBI Taxonomy" id="10181"/>
    <lineage>
        <taxon>Eukaryota</taxon>
        <taxon>Metazoa</taxon>
        <taxon>Chordata</taxon>
        <taxon>Craniata</taxon>
        <taxon>Vertebrata</taxon>
        <taxon>Euteleostomi</taxon>
        <taxon>Mammalia</taxon>
        <taxon>Eutheria</taxon>
        <taxon>Euarchontoglires</taxon>
        <taxon>Glires</taxon>
        <taxon>Rodentia</taxon>
        <taxon>Hystricomorpha</taxon>
        <taxon>Bathyergidae</taxon>
        <taxon>Heterocephalus</taxon>
    </lineage>
</organism>
<dbReference type="GO" id="GO:0005923">
    <property type="term" value="C:bicellular tight junction"/>
    <property type="evidence" value="ECO:0007669"/>
    <property type="project" value="UniProtKB-SubCell"/>
</dbReference>
<evidence type="ECO:0000256" key="9">
    <source>
        <dbReference type="ARBA" id="ARBA00022989"/>
    </source>
</evidence>
<evidence type="ECO:0000256" key="4">
    <source>
        <dbReference type="ARBA" id="ARBA00022475"/>
    </source>
</evidence>
<name>A0AAX6S6A7_HETGA</name>
<evidence type="ECO:0000256" key="12">
    <source>
        <dbReference type="ARBA" id="ARBA00023180"/>
    </source>
</evidence>
<keyword evidence="4" id="KW-1003">Cell membrane</keyword>
<keyword evidence="12" id="KW-0325">Glycoprotein</keyword>
<dbReference type="InterPro" id="IPR013783">
    <property type="entry name" value="Ig-like_fold"/>
</dbReference>
<feature type="region of interest" description="Disordered" evidence="18">
    <location>
        <begin position="496"/>
        <end position="518"/>
    </location>
</feature>
<dbReference type="Proteomes" id="UP000694906">
    <property type="component" value="Unplaced"/>
</dbReference>
<dbReference type="AlphaFoldDB" id="A0AAX6S6A7"/>
<proteinExistence type="predicted"/>
<keyword evidence="11" id="KW-1015">Disulfide bond</keyword>
<dbReference type="InterPro" id="IPR007110">
    <property type="entry name" value="Ig-like_dom"/>
</dbReference>
<dbReference type="RefSeq" id="XP_021104730.1">
    <property type="nucleotide sequence ID" value="XM_021249071.1"/>
</dbReference>
<keyword evidence="21" id="KW-1185">Reference proteome</keyword>
<evidence type="ECO:0000256" key="17">
    <source>
        <dbReference type="ARBA" id="ARBA00082856"/>
    </source>
</evidence>
<dbReference type="CDD" id="cd00096">
    <property type="entry name" value="Ig"/>
    <property type="match status" value="1"/>
</dbReference>
<dbReference type="CDD" id="cd20960">
    <property type="entry name" value="IgV_CAR_like"/>
    <property type="match status" value="1"/>
</dbReference>